<reference evidence="3 6" key="2">
    <citation type="submission" date="2019-03" db="EMBL/GenBank/DDBJ databases">
        <title>Genomic Encyclopedia of Type Strains, Phase III (KMG-III): the genomes of soil and plant-associated and newly described type strains.</title>
        <authorList>
            <person name="Whitman W."/>
        </authorList>
    </citation>
    <scope>NUCLEOTIDE SEQUENCE [LARGE SCALE GENOMIC DNA]</scope>
    <source>
        <strain evidence="3 6">CECT 8301</strain>
    </source>
</reference>
<accession>A0A4R8MB73</accession>
<accession>A0A090VEE9</accession>
<reference evidence="4 5" key="1">
    <citation type="journal article" date="2014" name="Genome Announc.">
        <title>Draft Genome Sequences of Marine Flavobacterium Algibacter lectus Strains SS8 and NR4.</title>
        <authorList>
            <person name="Takatani N."/>
            <person name="Nakanishi M."/>
            <person name="Meirelles P."/>
            <person name="Mino S."/>
            <person name="Suda W."/>
            <person name="Oshima K."/>
            <person name="Hattori M."/>
            <person name="Ohkuma M."/>
            <person name="Hosokawa M."/>
            <person name="Miyashita K."/>
            <person name="Thompson F.L."/>
            <person name="Niwa A."/>
            <person name="Sawabe T."/>
            <person name="Sawabe T."/>
        </authorList>
    </citation>
    <scope>NUCLEOTIDE SEQUENCE [LARGE SCALE GENOMIC DNA]</scope>
    <source>
        <strain evidence="2">JCM 19274</strain>
        <strain evidence="1 5">JCM 19300</strain>
        <strain evidence="4">JCM19274</strain>
    </source>
</reference>
<dbReference type="OrthoDB" id="9917059at2"/>
<evidence type="ECO:0000313" key="4">
    <source>
        <dbReference type="Proteomes" id="UP000029643"/>
    </source>
</evidence>
<dbReference type="Proteomes" id="UP000029644">
    <property type="component" value="Unassembled WGS sequence"/>
</dbReference>
<gene>
    <name evidence="3" type="ORF">DFQ06_3131</name>
    <name evidence="2" type="ORF">JCM19274_2426</name>
    <name evidence="1" type="ORF">JCM19300_1187</name>
</gene>
<dbReference type="EMBL" id="BBNQ01000010">
    <property type="protein sequence ID" value="GAL63165.1"/>
    <property type="molecule type" value="Genomic_DNA"/>
</dbReference>
<evidence type="ECO:0008006" key="7">
    <source>
        <dbReference type="Google" id="ProtNLM"/>
    </source>
</evidence>
<evidence type="ECO:0000313" key="6">
    <source>
        <dbReference type="Proteomes" id="UP000294824"/>
    </source>
</evidence>
<dbReference type="Proteomes" id="UP000294824">
    <property type="component" value="Unassembled WGS sequence"/>
</dbReference>
<keyword evidence="6" id="KW-1185">Reference proteome</keyword>
<evidence type="ECO:0000313" key="5">
    <source>
        <dbReference type="Proteomes" id="UP000029644"/>
    </source>
</evidence>
<dbReference type="AlphaFoldDB" id="A0A090VEE9"/>
<proteinExistence type="predicted"/>
<evidence type="ECO:0000313" key="3">
    <source>
        <dbReference type="EMBL" id="TDY61115.1"/>
    </source>
</evidence>
<dbReference type="RefSeq" id="WP_052415382.1">
    <property type="nucleotide sequence ID" value="NZ_BBNQ01000010.1"/>
</dbReference>
<organism evidence="1 5">
    <name type="scientific">Algibacter lectus</name>
    <dbReference type="NCBI Taxonomy" id="221126"/>
    <lineage>
        <taxon>Bacteria</taxon>
        <taxon>Pseudomonadati</taxon>
        <taxon>Bacteroidota</taxon>
        <taxon>Flavobacteriia</taxon>
        <taxon>Flavobacteriales</taxon>
        <taxon>Flavobacteriaceae</taxon>
        <taxon>Algibacter</taxon>
    </lineage>
</organism>
<dbReference type="EMBL" id="BBNU01000015">
    <property type="protein sequence ID" value="GAL81350.1"/>
    <property type="molecule type" value="Genomic_DNA"/>
</dbReference>
<dbReference type="EMBL" id="SORL01000010">
    <property type="protein sequence ID" value="TDY61115.1"/>
    <property type="molecule type" value="Genomic_DNA"/>
</dbReference>
<sequence>MKNYIKVFTGNLNDVQRVYNDLAELNICAVIRAKSKFERINYPGDLNQTIQDILVHQDEIDRATEVIDNLMGKNASAIARGTNTKPNRNKHYA</sequence>
<comment type="caution">
    <text evidence="1">The sequence shown here is derived from an EMBL/GenBank/DDBJ whole genome shotgun (WGS) entry which is preliminary data.</text>
</comment>
<dbReference type="Proteomes" id="UP000029643">
    <property type="component" value="Unassembled WGS sequence"/>
</dbReference>
<evidence type="ECO:0000313" key="1">
    <source>
        <dbReference type="EMBL" id="GAL63165.1"/>
    </source>
</evidence>
<name>A0A090VEE9_9FLAO</name>
<protein>
    <recommendedName>
        <fullName evidence="7">DUF2007 domain-containing protein</fullName>
    </recommendedName>
</protein>
<evidence type="ECO:0000313" key="2">
    <source>
        <dbReference type="EMBL" id="GAL81350.1"/>
    </source>
</evidence>